<evidence type="ECO:0000313" key="2">
    <source>
        <dbReference type="Proteomes" id="UP000755654"/>
    </source>
</evidence>
<gene>
    <name evidence="1" type="ORF">HAP95_12425</name>
</gene>
<keyword evidence="2" id="KW-1185">Reference proteome</keyword>
<protein>
    <submittedName>
        <fullName evidence="1">Uncharacterized protein</fullName>
    </submittedName>
</protein>
<evidence type="ECO:0000313" key="1">
    <source>
        <dbReference type="EMBL" id="MBU2760943.1"/>
    </source>
</evidence>
<organism evidence="1 2">
    <name type="scientific">Acidithiobacillus sulfurivorans</name>
    <dbReference type="NCBI Taxonomy" id="1958756"/>
    <lineage>
        <taxon>Bacteria</taxon>
        <taxon>Pseudomonadati</taxon>
        <taxon>Pseudomonadota</taxon>
        <taxon>Acidithiobacillia</taxon>
        <taxon>Acidithiobacillales</taxon>
        <taxon>Acidithiobacillaceae</taxon>
        <taxon>Acidithiobacillus</taxon>
    </lineage>
</organism>
<dbReference type="EMBL" id="JAAOMP010000134">
    <property type="protein sequence ID" value="MBU2760943.1"/>
    <property type="molecule type" value="Genomic_DNA"/>
</dbReference>
<dbReference type="RefSeq" id="WP_215884512.1">
    <property type="nucleotide sequence ID" value="NZ_JAAOMP010000134.1"/>
</dbReference>
<reference evidence="1 2" key="1">
    <citation type="journal article" date="2021" name="ISME J.">
        <title>Genomic evolution of the class Acidithiobacillia: deep-branching Proteobacteria living in extreme acidic conditions.</title>
        <authorList>
            <person name="Moya-Beltran A."/>
            <person name="Beard S."/>
            <person name="Rojas-Villalobos C."/>
            <person name="Issotta F."/>
            <person name="Gallardo Y."/>
            <person name="Ulloa R."/>
            <person name="Giaveno A."/>
            <person name="Degli Esposti M."/>
            <person name="Johnson D.B."/>
            <person name="Quatrini R."/>
        </authorList>
    </citation>
    <scope>NUCLEOTIDE SEQUENCE [LARGE SCALE GENOMIC DNA]</scope>
    <source>
        <strain evidence="1 2">RW2</strain>
    </source>
</reference>
<name>A0ABS6A0C9_9PROT</name>
<proteinExistence type="predicted"/>
<comment type="caution">
    <text evidence="1">The sequence shown here is derived from an EMBL/GenBank/DDBJ whole genome shotgun (WGS) entry which is preliminary data.</text>
</comment>
<sequence>MCELRTDRRTRNDYKEDLSSYLLHDMEDIGKGVVVDAAVHEGGKIVEHEAEKKAAETSGKIYSKHIINRKNAGK</sequence>
<accession>A0ABS6A0C9</accession>
<dbReference type="Proteomes" id="UP000755654">
    <property type="component" value="Unassembled WGS sequence"/>
</dbReference>